<protein>
    <recommendedName>
        <fullName evidence="4">SAM-dependent methyltransferase</fullName>
    </recommendedName>
</protein>
<proteinExistence type="predicted"/>
<keyword evidence="1" id="KW-0812">Transmembrane</keyword>
<dbReference type="AlphaFoldDB" id="A0A537K238"/>
<comment type="caution">
    <text evidence="2">The sequence shown here is derived from an EMBL/GenBank/DDBJ whole genome shotgun (WGS) entry which is preliminary data.</text>
</comment>
<dbReference type="Proteomes" id="UP000318509">
    <property type="component" value="Unassembled WGS sequence"/>
</dbReference>
<sequence length="833" mass="87586">MPDAAVTATGRTYAGLFLVTLATLMYEVLLTRIFSVTMWYHYAFMAISVALFGMTVGAILVYLFPARFPREGAKRQLACSALLFAAAIVASFAVHVAIPARGGPFALTGLLIPTYIATSVPFTLSGICVSLALTRFPRHVSTLYAADLAGAATGCFLLIGVLDATDGPTAVIVTAALAAFGAAVFAAETGSAGLRRATLAVMVILALFAGANSILAAHRSAILRLTWVKGGRDHPALYEKWNSFSRVTVTGAPPGVQGWGLSTALPPGRKIRQLAMWIDSSAFTIITAFDGNLGPLGYLKYDVTNIAHYIRRDAKVLVVGAGGGRDILSALVFGQKSVVALELNKSILDALTRRFGKFSGHLDRNPRVTLVNDEARSYIARNRTRYDIIQLSLVDTAAATAAGAYVLAENSLYTVEAWTLFLERLNPGGVLTVTRWFVGTRPGEMYRVTALAAAALNRLGVAHPRDHLVIVKAAAPFRLGGIPFAAATILVGKAPFSERDLATLTDAARRMRFDLALTPRTAYDATFAALASGRNPDQVAGPLGANLAPPTDDSPFFFNMLRLRDAFHRHRVQGIEYTNADAVFILGSLLLLVIALTLACIVGPLLPMARETPGGTPPLLVYFASIGVGFMMIEISQMQRLTVFLGHPTYSLSAVLFALLVSSGAGSLSTQGVPPGATRATVLRLGLLLGALCAFGVLTPWALTVFGGAPTPERILVAVLLLFPIGLFMGMAFPLGMKAAAARNDAATPWLWGINGATSICASVLAVAVAMSAGISAAYWSGVVCYGIAAAAFALAFRTAGAGPERGMAGYAGRTGAPQVVEAAAGTSSRTIR</sequence>
<feature type="transmembrane region" description="Helical" evidence="1">
    <location>
        <begin position="777"/>
        <end position="797"/>
    </location>
</feature>
<feature type="transmembrane region" description="Helical" evidence="1">
    <location>
        <begin position="110"/>
        <end position="132"/>
    </location>
</feature>
<feature type="transmembrane region" description="Helical" evidence="1">
    <location>
        <begin position="619"/>
        <end position="638"/>
    </location>
</feature>
<feature type="transmembrane region" description="Helical" evidence="1">
    <location>
        <begin position="12"/>
        <end position="34"/>
    </location>
</feature>
<reference evidence="2 3" key="1">
    <citation type="journal article" date="2019" name="Nat. Microbiol.">
        <title>Mediterranean grassland soil C-N compound turnover is dependent on rainfall and depth, and is mediated by genomically divergent microorganisms.</title>
        <authorList>
            <person name="Diamond S."/>
            <person name="Andeer P.F."/>
            <person name="Li Z."/>
            <person name="Crits-Christoph A."/>
            <person name="Burstein D."/>
            <person name="Anantharaman K."/>
            <person name="Lane K.R."/>
            <person name="Thomas B.C."/>
            <person name="Pan C."/>
            <person name="Northen T.R."/>
            <person name="Banfield J.F."/>
        </authorList>
    </citation>
    <scope>NUCLEOTIDE SEQUENCE [LARGE SCALE GENOMIC DNA]</scope>
    <source>
        <strain evidence="2">NP_3</strain>
    </source>
</reference>
<feature type="transmembrane region" description="Helical" evidence="1">
    <location>
        <begin position="749"/>
        <end position="771"/>
    </location>
</feature>
<dbReference type="SUPFAM" id="SSF53335">
    <property type="entry name" value="S-adenosyl-L-methionine-dependent methyltransferases"/>
    <property type="match status" value="1"/>
</dbReference>
<dbReference type="Gene3D" id="3.40.50.150">
    <property type="entry name" value="Vaccinia Virus protein VP39"/>
    <property type="match status" value="1"/>
</dbReference>
<feature type="transmembrane region" description="Helical" evidence="1">
    <location>
        <begin position="715"/>
        <end position="737"/>
    </location>
</feature>
<dbReference type="EMBL" id="VBAK01000118">
    <property type="protein sequence ID" value="TMI89847.1"/>
    <property type="molecule type" value="Genomic_DNA"/>
</dbReference>
<feature type="transmembrane region" description="Helical" evidence="1">
    <location>
        <begin position="168"/>
        <end position="187"/>
    </location>
</feature>
<evidence type="ECO:0000313" key="2">
    <source>
        <dbReference type="EMBL" id="TMI89847.1"/>
    </source>
</evidence>
<dbReference type="InterPro" id="IPR029063">
    <property type="entry name" value="SAM-dependent_MTases_sf"/>
</dbReference>
<evidence type="ECO:0000313" key="3">
    <source>
        <dbReference type="Proteomes" id="UP000318509"/>
    </source>
</evidence>
<feature type="transmembrane region" description="Helical" evidence="1">
    <location>
        <begin position="650"/>
        <end position="670"/>
    </location>
</feature>
<feature type="transmembrane region" description="Helical" evidence="1">
    <location>
        <begin position="682"/>
        <end position="703"/>
    </location>
</feature>
<name>A0A537K238_9BACT</name>
<feature type="transmembrane region" description="Helical" evidence="1">
    <location>
        <begin position="40"/>
        <end position="65"/>
    </location>
</feature>
<keyword evidence="1" id="KW-0472">Membrane</keyword>
<gene>
    <name evidence="2" type="ORF">E6H00_08840</name>
</gene>
<feature type="transmembrane region" description="Helical" evidence="1">
    <location>
        <begin position="144"/>
        <end position="162"/>
    </location>
</feature>
<feature type="transmembrane region" description="Helical" evidence="1">
    <location>
        <begin position="582"/>
        <end position="607"/>
    </location>
</feature>
<keyword evidence="1" id="KW-1133">Transmembrane helix</keyword>
<feature type="transmembrane region" description="Helical" evidence="1">
    <location>
        <begin position="199"/>
        <end position="217"/>
    </location>
</feature>
<feature type="transmembrane region" description="Helical" evidence="1">
    <location>
        <begin position="77"/>
        <end position="98"/>
    </location>
</feature>
<evidence type="ECO:0000256" key="1">
    <source>
        <dbReference type="SAM" id="Phobius"/>
    </source>
</evidence>
<evidence type="ECO:0008006" key="4">
    <source>
        <dbReference type="Google" id="ProtNLM"/>
    </source>
</evidence>
<organism evidence="2 3">
    <name type="scientific">Candidatus Segetimicrobium genomatis</name>
    <dbReference type="NCBI Taxonomy" id="2569760"/>
    <lineage>
        <taxon>Bacteria</taxon>
        <taxon>Bacillati</taxon>
        <taxon>Candidatus Sysuimicrobiota</taxon>
        <taxon>Candidatus Sysuimicrobiia</taxon>
        <taxon>Candidatus Sysuimicrobiales</taxon>
        <taxon>Candidatus Segetimicrobiaceae</taxon>
        <taxon>Candidatus Segetimicrobium</taxon>
    </lineage>
</organism>
<dbReference type="CDD" id="cd02440">
    <property type="entry name" value="AdoMet_MTases"/>
    <property type="match status" value="1"/>
</dbReference>
<accession>A0A537K238</accession>